<feature type="transmembrane region" description="Helical" evidence="7">
    <location>
        <begin position="189"/>
        <end position="209"/>
    </location>
</feature>
<evidence type="ECO:0000256" key="1">
    <source>
        <dbReference type="ARBA" id="ARBA00004651"/>
    </source>
</evidence>
<reference evidence="9 10" key="1">
    <citation type="submission" date="2018-08" db="EMBL/GenBank/DDBJ databases">
        <title>A genome reference for cultivated species of the human gut microbiota.</title>
        <authorList>
            <person name="Zou Y."/>
            <person name="Xue W."/>
            <person name="Luo G."/>
        </authorList>
    </citation>
    <scope>NUCLEOTIDE SEQUENCE [LARGE SCALE GENOMIC DNA]</scope>
    <source>
        <strain evidence="9 10">TM09-12</strain>
    </source>
</reference>
<evidence type="ECO:0000313" key="10">
    <source>
        <dbReference type="Proteomes" id="UP000263014"/>
    </source>
</evidence>
<feature type="domain" description="ABC transmembrane type-1" evidence="8">
    <location>
        <begin position="155"/>
        <end position="370"/>
    </location>
</feature>
<dbReference type="EMBL" id="QSON01000004">
    <property type="protein sequence ID" value="RGJ05248.1"/>
    <property type="molecule type" value="Genomic_DNA"/>
</dbReference>
<keyword evidence="2 7" id="KW-0813">Transport</keyword>
<evidence type="ECO:0000256" key="2">
    <source>
        <dbReference type="ARBA" id="ARBA00022448"/>
    </source>
</evidence>
<dbReference type="InterPro" id="IPR000515">
    <property type="entry name" value="MetI-like"/>
</dbReference>
<proteinExistence type="inferred from homology"/>
<dbReference type="PANTHER" id="PTHR30193:SF37">
    <property type="entry name" value="INNER MEMBRANE ABC TRANSPORTER PERMEASE PROTEIN YCJO"/>
    <property type="match status" value="1"/>
</dbReference>
<name>A0A374P8H4_9FIRM</name>
<feature type="transmembrane region" description="Helical" evidence="7">
    <location>
        <begin position="241"/>
        <end position="265"/>
    </location>
</feature>
<dbReference type="Proteomes" id="UP000263014">
    <property type="component" value="Unassembled WGS sequence"/>
</dbReference>
<dbReference type="RefSeq" id="WP_117631183.1">
    <property type="nucleotide sequence ID" value="NZ_QSON01000004.1"/>
</dbReference>
<sequence>MVIRCNSSDGGKISAKAGVKLAYKTVFALIFASDGYPMLLDRYFGQEDEPSELLQYDLHRAFPGLSIIQTGLSCLKEWGIYLNENDSKQTTKKAIFSKKSIPYLLLLPAFLFYAVFWLLPVLSGVKEVFTDFDGNFTLLGNFKLMAQSDLIGPAIFNTATFAAVSVVLQYFLALLLAVLLSRKFKSSKLLMFISMIPMAITPTAVAILWKTGLVRDGWINTVLIGLHLIDKPIVFMGAEGLSAVFLIILIDTWTVTPSVMIILIAGLQGVQRELKEAAYLFGANKWQTFKDIVIPILKPSITTSIIMRLIAAIQVWSIAVMVLGYSKVPFLVERIAFYVEAVPGVNTSQKLAFTLSFLTTLIVLCATVVYLKVSKGAGAGSHEKGRKRLAKVKEAAK</sequence>
<evidence type="ECO:0000313" key="9">
    <source>
        <dbReference type="EMBL" id="RGJ05248.1"/>
    </source>
</evidence>
<keyword evidence="4 7" id="KW-0812">Transmembrane</keyword>
<dbReference type="GO" id="GO:0005886">
    <property type="term" value="C:plasma membrane"/>
    <property type="evidence" value="ECO:0007669"/>
    <property type="project" value="UniProtKB-SubCell"/>
</dbReference>
<evidence type="ECO:0000256" key="6">
    <source>
        <dbReference type="ARBA" id="ARBA00023136"/>
    </source>
</evidence>
<dbReference type="GO" id="GO:0055085">
    <property type="term" value="P:transmembrane transport"/>
    <property type="evidence" value="ECO:0007669"/>
    <property type="project" value="InterPro"/>
</dbReference>
<evidence type="ECO:0000256" key="7">
    <source>
        <dbReference type="RuleBase" id="RU363032"/>
    </source>
</evidence>
<keyword evidence="6 7" id="KW-0472">Membrane</keyword>
<feature type="transmembrane region" description="Helical" evidence="7">
    <location>
        <begin position="103"/>
        <end position="122"/>
    </location>
</feature>
<feature type="transmembrane region" description="Helical" evidence="7">
    <location>
        <begin position="154"/>
        <end position="177"/>
    </location>
</feature>
<accession>A0A374P8H4</accession>
<evidence type="ECO:0000256" key="4">
    <source>
        <dbReference type="ARBA" id="ARBA00022692"/>
    </source>
</evidence>
<dbReference type="InterPro" id="IPR035906">
    <property type="entry name" value="MetI-like_sf"/>
</dbReference>
<keyword evidence="5 7" id="KW-1133">Transmembrane helix</keyword>
<dbReference type="PANTHER" id="PTHR30193">
    <property type="entry name" value="ABC TRANSPORTER PERMEASE PROTEIN"/>
    <property type="match status" value="1"/>
</dbReference>
<dbReference type="PROSITE" id="PS50928">
    <property type="entry name" value="ABC_TM1"/>
    <property type="match status" value="1"/>
</dbReference>
<dbReference type="AlphaFoldDB" id="A0A374P8H4"/>
<dbReference type="Pfam" id="PF00528">
    <property type="entry name" value="BPD_transp_1"/>
    <property type="match status" value="1"/>
</dbReference>
<gene>
    <name evidence="9" type="ORF">DXD79_10115</name>
</gene>
<comment type="subcellular location">
    <subcellularLocation>
        <location evidence="1 7">Cell membrane</location>
        <topology evidence="1 7">Multi-pass membrane protein</topology>
    </subcellularLocation>
</comment>
<protein>
    <submittedName>
        <fullName evidence="9">Sugar ABC transporter permease</fullName>
    </submittedName>
</protein>
<dbReference type="SUPFAM" id="SSF161098">
    <property type="entry name" value="MetI-like"/>
    <property type="match status" value="1"/>
</dbReference>
<dbReference type="Gene3D" id="1.10.3720.10">
    <property type="entry name" value="MetI-like"/>
    <property type="match status" value="1"/>
</dbReference>
<organism evidence="9 10">
    <name type="scientific">Hungatella hathewayi</name>
    <dbReference type="NCBI Taxonomy" id="154046"/>
    <lineage>
        <taxon>Bacteria</taxon>
        <taxon>Bacillati</taxon>
        <taxon>Bacillota</taxon>
        <taxon>Clostridia</taxon>
        <taxon>Lachnospirales</taxon>
        <taxon>Lachnospiraceae</taxon>
        <taxon>Hungatella</taxon>
    </lineage>
</organism>
<feature type="transmembrane region" description="Helical" evidence="7">
    <location>
        <begin position="351"/>
        <end position="371"/>
    </location>
</feature>
<keyword evidence="3" id="KW-1003">Cell membrane</keyword>
<evidence type="ECO:0000256" key="3">
    <source>
        <dbReference type="ARBA" id="ARBA00022475"/>
    </source>
</evidence>
<dbReference type="InterPro" id="IPR051393">
    <property type="entry name" value="ABC_transporter_permease"/>
</dbReference>
<comment type="similarity">
    <text evidence="7">Belongs to the binding-protein-dependent transport system permease family.</text>
</comment>
<comment type="caution">
    <text evidence="9">The sequence shown here is derived from an EMBL/GenBank/DDBJ whole genome shotgun (WGS) entry which is preliminary data.</text>
</comment>
<dbReference type="CDD" id="cd06261">
    <property type="entry name" value="TM_PBP2"/>
    <property type="match status" value="1"/>
</dbReference>
<evidence type="ECO:0000259" key="8">
    <source>
        <dbReference type="PROSITE" id="PS50928"/>
    </source>
</evidence>
<evidence type="ECO:0000256" key="5">
    <source>
        <dbReference type="ARBA" id="ARBA00022989"/>
    </source>
</evidence>